<sequence>MAGLCEGGNESPSSLKAMKTTFKTAHHVDTKSSCILTELYYQCATYNIEFITLSSAVKKPPIFMVRVGSASCPLVVTITGEEAEIEGSYGLARSLWTSVPRKKSILSRLRTSHNIRDISPDGPFRRYVSSSSVSLEPLVILALRCAVVDGRGGGVLLLCFLNEVAILWAPRTTDSRIPLQHAEFLLPFHALITVVPQARYHEKIRMIKTKLVLKRSAAGSLGTRLYIYFQEPKVEFGPKVQQRVDKDKPFNVVIDASSSGKILRKRLRFHPYRLLLLQALKSEDKVLRRNICISMQTSIENDDELIRSVVFSDEATFHLSDITSESGDRKIRVPTWNLNTGLMCAVLPRKGHIEHRKVIDIHLRVFQLHNV</sequence>
<evidence type="ECO:0000313" key="2">
    <source>
        <dbReference type="Proteomes" id="UP001148838"/>
    </source>
</evidence>
<name>A0ABQ8SPS5_PERAM</name>
<organism evidence="1 2">
    <name type="scientific">Periplaneta americana</name>
    <name type="common">American cockroach</name>
    <name type="synonym">Blatta americana</name>
    <dbReference type="NCBI Taxonomy" id="6978"/>
    <lineage>
        <taxon>Eukaryota</taxon>
        <taxon>Metazoa</taxon>
        <taxon>Ecdysozoa</taxon>
        <taxon>Arthropoda</taxon>
        <taxon>Hexapoda</taxon>
        <taxon>Insecta</taxon>
        <taxon>Pterygota</taxon>
        <taxon>Neoptera</taxon>
        <taxon>Polyneoptera</taxon>
        <taxon>Dictyoptera</taxon>
        <taxon>Blattodea</taxon>
        <taxon>Blattoidea</taxon>
        <taxon>Blattidae</taxon>
        <taxon>Blattinae</taxon>
        <taxon>Periplaneta</taxon>
    </lineage>
</organism>
<reference evidence="1 2" key="1">
    <citation type="journal article" date="2022" name="Allergy">
        <title>Genome assembly and annotation of Periplaneta americana reveal a comprehensive cockroach allergen profile.</title>
        <authorList>
            <person name="Wang L."/>
            <person name="Xiong Q."/>
            <person name="Saelim N."/>
            <person name="Wang L."/>
            <person name="Nong W."/>
            <person name="Wan A.T."/>
            <person name="Shi M."/>
            <person name="Liu X."/>
            <person name="Cao Q."/>
            <person name="Hui J.H.L."/>
            <person name="Sookrung N."/>
            <person name="Leung T.F."/>
            <person name="Tungtrongchitr A."/>
            <person name="Tsui S.K.W."/>
        </authorList>
    </citation>
    <scope>NUCLEOTIDE SEQUENCE [LARGE SCALE GENOMIC DNA]</scope>
    <source>
        <strain evidence="1">PWHHKU_190912</strain>
    </source>
</reference>
<dbReference type="EMBL" id="JAJSOF020000023">
    <property type="protein sequence ID" value="KAJ4435667.1"/>
    <property type="molecule type" value="Genomic_DNA"/>
</dbReference>
<dbReference type="Proteomes" id="UP001148838">
    <property type="component" value="Unassembled WGS sequence"/>
</dbReference>
<accession>A0ABQ8SPS5</accession>
<gene>
    <name evidence="1" type="ORF">ANN_18283</name>
</gene>
<proteinExistence type="predicted"/>
<protein>
    <submittedName>
        <fullName evidence="1">Uncharacterized protein</fullName>
    </submittedName>
</protein>
<comment type="caution">
    <text evidence="1">The sequence shown here is derived from an EMBL/GenBank/DDBJ whole genome shotgun (WGS) entry which is preliminary data.</text>
</comment>
<keyword evidence="2" id="KW-1185">Reference proteome</keyword>
<evidence type="ECO:0000313" key="1">
    <source>
        <dbReference type="EMBL" id="KAJ4435667.1"/>
    </source>
</evidence>